<dbReference type="InterPro" id="IPR013783">
    <property type="entry name" value="Ig-like_fold"/>
</dbReference>
<feature type="domain" description="DUF7507" evidence="2">
    <location>
        <begin position="834"/>
        <end position="895"/>
    </location>
</feature>
<sequence length="1448" mass="153795">MVNVRPTDDPAQPGYWIGSGLSLLFDAGLNDGAGGFVTYNDLIRISKGATLEESEECDCTATVTLDIDAKTAVFQYYPNHPLDVVFVLDVTSSMMTNSSTKFVQAKRAIISTIIRMWAVNRDTTVTIVPYGRAPFLPNQAPQTGFAYDYLGTLFTWKRGSSLPGYYIGQILGYRNQTFVSATDLTAFEAQSVPLAASAQLSLYNFYNYYKIRYGDIYDDAGNPLPDTVLSNYIASVYDPADAVYNNNQIKSVASGIPLTPTELAYSMNDAGYANNSILQNMVWAIPYSEDTNTEAGIQAAYRLFKTPGFAQSDDILRRDVILITDGQANRSVNPAFPNALAAPGDTDAQFFPVPPGIAWRYFTELRQTLPTLVGEISNRSSTFEEIALAAARAGAVSARLKDPADGNASFYALGINIDAQTPGPYTRQNVIQLLESWVSAPSFFREADTSDPESQIADLLNALVQDIFRLSAGSRVVLHDQINTALFAYAPGSIRIRGIRDGLLLKSPNQPDIVDPADPDFTVYAKAPLLPDVDDGTVSADGAIVIDFGVMPPGLLSSTGTTTISLAYELQSNRFANGSELHTNVDGQTYVRFTEPAHLAASSSTVDYTAPSRDIFFQTPIVACACTPVASLGLLKFPDRATAAPGEGVTYTIEATNTGTLPLTNVLVDDPLLGIRFTIPLLDILETFEQSFPFTIPAGTPDGPFRNVVTATAADLPGPVNADAVILVAGVPALIFRKLADKTQARPGELVTFTLIIENTGTTNLTHARITDELLGIDTTVDLIEQGASVTADFPFIVPEDAPIGSTIVNIATVATDQLPPLTVGVVVEVIAVPALALFKEVDQAEARPGTTVTFTITAVNTGSVPLTNVRIADPVLALDQTVAGIAPGASVPIAFPFLIPLETPPKRYFNTATAVSDQTGPVEASAEVTVLPAPQLGVSKVLDRQSAAPGETIAYRITLGNLGNVALGPFRITDSLIGIDEVIPGLAVGEILTRTVTYEVPPGTLSGSVILNRLIAASPEAGTIEVEASVTVAGTTLAIAKTPDRGVAMTGEIVVYRLSVTNVSAATQTNVLLSDATLGYAETIPVLLGGETVERDLPFTVPAVPDGTVIRNEFTCRSDQSGPLSAEAEVVVYVELAGTVLTAEKLPDGNIAEPGSTVIYTVRVTNIGGATASDIIVADSLTGARLRIPALAAGESGVVSFPYAVPPGTPQGTVVHNRVVATSPQADPVTSEADVTIGLPHFFLRLAEVVDRPVAEPGSVVYFTVTVTNVSPFTLTNVRVFEDRTALSAAFPSLAPGETRSFVRPFRIPPDAVGGTTFVSTSTAFSNETPFEQASASVVTFTNPAFTIDETVDRPVVHAGETVFFTITVRNVGNVDLIHFRFHAPLLRFVYVTDVFPIGAEIVVRVPFRTPDTDEEIVIPSPVTGEADNAGPKQAEASVRVIPDEEE</sequence>
<dbReference type="Proteomes" id="UP000476064">
    <property type="component" value="Chromosome"/>
</dbReference>
<gene>
    <name evidence="3" type="ORF">GXP70_29185</name>
</gene>
<feature type="region of interest" description="Disordered" evidence="1">
    <location>
        <begin position="1422"/>
        <end position="1448"/>
    </location>
</feature>
<dbReference type="PANTHER" id="PTHR34819:SF3">
    <property type="entry name" value="CELL SURFACE PROTEIN"/>
    <property type="match status" value="1"/>
</dbReference>
<dbReference type="PANTHER" id="PTHR34819">
    <property type="entry name" value="LARGE CYSTEINE-RICH PERIPLASMIC PROTEIN OMCB"/>
    <property type="match status" value="1"/>
</dbReference>
<keyword evidence="4" id="KW-1185">Reference proteome</keyword>
<dbReference type="InterPro" id="IPR047589">
    <property type="entry name" value="DUF11_rpt"/>
</dbReference>
<dbReference type="EMBL" id="CP048209">
    <property type="protein sequence ID" value="QHT63627.1"/>
    <property type="molecule type" value="Genomic_DNA"/>
</dbReference>
<dbReference type="KEGG" id="plyc:GXP70_29185"/>
<evidence type="ECO:0000313" key="3">
    <source>
        <dbReference type="EMBL" id="QHT63627.1"/>
    </source>
</evidence>
<dbReference type="NCBIfam" id="TIGR01451">
    <property type="entry name" value="B_ant_repeat"/>
    <property type="match status" value="4"/>
</dbReference>
<dbReference type="Gene3D" id="2.60.40.10">
    <property type="entry name" value="Immunoglobulins"/>
    <property type="match status" value="1"/>
</dbReference>
<dbReference type="RefSeq" id="WP_162360186.1">
    <property type="nucleotide sequence ID" value="NZ_CP048209.1"/>
</dbReference>
<evidence type="ECO:0000256" key="1">
    <source>
        <dbReference type="SAM" id="MobiDB-lite"/>
    </source>
</evidence>
<dbReference type="Gene3D" id="3.40.50.410">
    <property type="entry name" value="von Willebrand factor, type A domain"/>
    <property type="match status" value="1"/>
</dbReference>
<evidence type="ECO:0000259" key="2">
    <source>
        <dbReference type="Pfam" id="PF24346"/>
    </source>
</evidence>
<reference evidence="3 4" key="1">
    <citation type="submission" date="2020-01" db="EMBL/GenBank/DDBJ databases">
        <title>Paenibacillus sp. nov., isolated from tomato rhizosphere.</title>
        <authorList>
            <person name="Weon H.-Y."/>
            <person name="Lee S.A."/>
        </authorList>
    </citation>
    <scope>NUCLEOTIDE SEQUENCE [LARGE SCALE GENOMIC DNA]</scope>
    <source>
        <strain evidence="3 4">12200R-189</strain>
    </source>
</reference>
<proteinExistence type="predicted"/>
<dbReference type="Pfam" id="PF24346">
    <property type="entry name" value="DUF7507"/>
    <property type="match status" value="1"/>
</dbReference>
<dbReference type="InterPro" id="IPR051172">
    <property type="entry name" value="Chlamydia_OmcB"/>
</dbReference>
<dbReference type="InterPro" id="IPR055354">
    <property type="entry name" value="DUF7507"/>
</dbReference>
<evidence type="ECO:0000313" key="4">
    <source>
        <dbReference type="Proteomes" id="UP000476064"/>
    </source>
</evidence>
<dbReference type="InterPro" id="IPR036465">
    <property type="entry name" value="vWFA_dom_sf"/>
</dbReference>
<protein>
    <submittedName>
        <fullName evidence="3">DUF11 domain-containing protein</fullName>
    </submittedName>
</protein>
<accession>A0A6C0G400</accession>
<organism evidence="3 4">
    <name type="scientific">Paenibacillus lycopersici</name>
    <dbReference type="NCBI Taxonomy" id="2704462"/>
    <lineage>
        <taxon>Bacteria</taxon>
        <taxon>Bacillati</taxon>
        <taxon>Bacillota</taxon>
        <taxon>Bacilli</taxon>
        <taxon>Bacillales</taxon>
        <taxon>Paenibacillaceae</taxon>
        <taxon>Paenibacillus</taxon>
    </lineage>
</organism>
<dbReference type="SUPFAM" id="SSF53300">
    <property type="entry name" value="vWA-like"/>
    <property type="match status" value="1"/>
</dbReference>
<name>A0A6C0G400_9BACL</name>